<evidence type="ECO:0000313" key="2">
    <source>
        <dbReference type="Proteomes" id="UP000515135"/>
    </source>
</evidence>
<sequence>MSSHSHGVVAGRNQALYDLKLDTPAVLAESEEVKKPDIIRVIEDSTSVSQSDIERGRSIEMTEAHCKLLTKNRLQLVRNVTPDDVIDHLIQDGVMSEKYAEELRHQPTTRGRAGMVLDHLPRRGDAAFYSFKRALQKTNQKHVAKLLEE</sequence>
<dbReference type="SMART" id="SM00114">
    <property type="entry name" value="CARD"/>
    <property type="match status" value="1"/>
</dbReference>
<proteinExistence type="predicted"/>
<dbReference type="Pfam" id="PF00619">
    <property type="entry name" value="CARD"/>
    <property type="match status" value="1"/>
</dbReference>
<accession>A0A6P5ALL7</accession>
<dbReference type="InterPro" id="IPR011029">
    <property type="entry name" value="DEATH-like_dom_sf"/>
</dbReference>
<dbReference type="GO" id="GO:0070513">
    <property type="term" value="F:death domain binding"/>
    <property type="evidence" value="ECO:0007669"/>
    <property type="project" value="InterPro"/>
</dbReference>
<evidence type="ECO:0000313" key="3">
    <source>
        <dbReference type="RefSeq" id="XP_019643952.1"/>
    </source>
</evidence>
<evidence type="ECO:0000259" key="1">
    <source>
        <dbReference type="PROSITE" id="PS50209"/>
    </source>
</evidence>
<dbReference type="SUPFAM" id="SSF47986">
    <property type="entry name" value="DEATH domain"/>
    <property type="match status" value="1"/>
</dbReference>
<feature type="domain" description="CARD" evidence="1">
    <location>
        <begin position="61"/>
        <end position="149"/>
    </location>
</feature>
<dbReference type="GeneID" id="109485011"/>
<reference evidence="3" key="1">
    <citation type="submission" date="2025-08" db="UniProtKB">
        <authorList>
            <consortium name="RefSeq"/>
        </authorList>
    </citation>
    <scope>IDENTIFICATION</scope>
    <source>
        <tissue evidence="3">Gonad</tissue>
    </source>
</reference>
<dbReference type="InterPro" id="IPR037939">
    <property type="entry name" value="CRADD"/>
</dbReference>
<dbReference type="RefSeq" id="XP_019643952.1">
    <property type="nucleotide sequence ID" value="XM_019788393.1"/>
</dbReference>
<dbReference type="InterPro" id="IPR001315">
    <property type="entry name" value="CARD"/>
</dbReference>
<dbReference type="PANTHER" id="PTHR15034">
    <property type="entry name" value="DEATH DOMAIN-CONTAINING PROTEIN CRADD"/>
    <property type="match status" value="1"/>
</dbReference>
<dbReference type="GO" id="GO:0002020">
    <property type="term" value="F:protease binding"/>
    <property type="evidence" value="ECO:0007669"/>
    <property type="project" value="InterPro"/>
</dbReference>
<dbReference type="PANTHER" id="PTHR15034:SF5">
    <property type="entry name" value="DEATH DOMAIN-CONTAINING PROTEIN CRADD"/>
    <property type="match status" value="1"/>
</dbReference>
<dbReference type="Gene3D" id="1.10.533.10">
    <property type="entry name" value="Death Domain, Fas"/>
    <property type="match status" value="1"/>
</dbReference>
<name>A0A6P5ALL7_BRABE</name>
<dbReference type="PROSITE" id="PS50209">
    <property type="entry name" value="CARD"/>
    <property type="match status" value="1"/>
</dbReference>
<organism evidence="2 3">
    <name type="scientific">Branchiostoma belcheri</name>
    <name type="common">Amphioxus</name>
    <dbReference type="NCBI Taxonomy" id="7741"/>
    <lineage>
        <taxon>Eukaryota</taxon>
        <taxon>Metazoa</taxon>
        <taxon>Chordata</taxon>
        <taxon>Cephalochordata</taxon>
        <taxon>Leptocardii</taxon>
        <taxon>Amphioxiformes</taxon>
        <taxon>Branchiostomatidae</taxon>
        <taxon>Branchiostoma</taxon>
    </lineage>
</organism>
<protein>
    <submittedName>
        <fullName evidence="3">Caspase-2-like isoform X2</fullName>
    </submittedName>
</protein>
<keyword evidence="2" id="KW-1185">Reference proteome</keyword>
<dbReference type="AlphaFoldDB" id="A0A6P5ALL7"/>
<dbReference type="CDD" id="cd01671">
    <property type="entry name" value="CARD"/>
    <property type="match status" value="1"/>
</dbReference>
<dbReference type="Proteomes" id="UP000515135">
    <property type="component" value="Unplaced"/>
</dbReference>
<dbReference type="FunFam" id="1.10.533.10:FF:000081">
    <property type="entry name" value="Apoptotic protease-activating factor 1"/>
    <property type="match status" value="1"/>
</dbReference>
<dbReference type="OrthoDB" id="5986751at2759"/>
<gene>
    <name evidence="3" type="primary">LOC109485011</name>
</gene>
<dbReference type="GO" id="GO:0042981">
    <property type="term" value="P:regulation of apoptotic process"/>
    <property type="evidence" value="ECO:0007669"/>
    <property type="project" value="InterPro"/>
</dbReference>